<protein>
    <submittedName>
        <fullName evidence="1">Uncharacterized protein</fullName>
    </submittedName>
</protein>
<gene>
    <name evidence="1" type="ORF">PCOR1329_LOCUS44856</name>
</gene>
<accession>A0ABN9U494</accession>
<keyword evidence="2" id="KW-1185">Reference proteome</keyword>
<dbReference type="Proteomes" id="UP001189429">
    <property type="component" value="Unassembled WGS sequence"/>
</dbReference>
<evidence type="ECO:0000313" key="2">
    <source>
        <dbReference type="Proteomes" id="UP001189429"/>
    </source>
</evidence>
<organism evidence="1 2">
    <name type="scientific">Prorocentrum cordatum</name>
    <dbReference type="NCBI Taxonomy" id="2364126"/>
    <lineage>
        <taxon>Eukaryota</taxon>
        <taxon>Sar</taxon>
        <taxon>Alveolata</taxon>
        <taxon>Dinophyceae</taxon>
        <taxon>Prorocentrales</taxon>
        <taxon>Prorocentraceae</taxon>
        <taxon>Prorocentrum</taxon>
    </lineage>
</organism>
<dbReference type="EMBL" id="CAUYUJ010015392">
    <property type="protein sequence ID" value="CAK0853341.1"/>
    <property type="molecule type" value="Genomic_DNA"/>
</dbReference>
<comment type="caution">
    <text evidence="1">The sequence shown here is derived from an EMBL/GenBank/DDBJ whole genome shotgun (WGS) entry which is preliminary data.</text>
</comment>
<reference evidence="1" key="1">
    <citation type="submission" date="2023-10" db="EMBL/GenBank/DDBJ databases">
        <authorList>
            <person name="Chen Y."/>
            <person name="Shah S."/>
            <person name="Dougan E. K."/>
            <person name="Thang M."/>
            <person name="Chan C."/>
        </authorList>
    </citation>
    <scope>NUCLEOTIDE SEQUENCE [LARGE SCALE GENOMIC DNA]</scope>
</reference>
<evidence type="ECO:0000313" key="1">
    <source>
        <dbReference type="EMBL" id="CAK0853341.1"/>
    </source>
</evidence>
<proteinExistence type="predicted"/>
<name>A0ABN9U494_9DINO</name>
<sequence>MVTGAPLRGAAGARASADRLAAKLQAEVQLVKDQHQQRLDSFSLVFGDPDLADRVLAIVPALGALLAGRAPSHVDVLRRNVAPHAVAPGCRLSTAPADLLRAHQKGPRLEGHAVEAGDRVQPKFVWNVEAPVFVPWRAPGCWESPSLPGTMGEDVELQLVPLSEEPCVPQVVPGSPLPAADMDADSCAGDAAGFFPSACRALSSGASAIASSSWMLLLILEKAAFSPPATSIKVSVL</sequence>